<evidence type="ECO:0000313" key="4">
    <source>
        <dbReference type="Proteomes" id="UP000018419"/>
    </source>
</evidence>
<dbReference type="Gene3D" id="3.60.21.10">
    <property type="match status" value="1"/>
</dbReference>
<gene>
    <name evidence="3" type="ORF">ACIRA0001_0536</name>
</gene>
<protein>
    <submittedName>
        <fullName evidence="3">Bacterial capsule synthesis protein</fullName>
    </submittedName>
</protein>
<reference evidence="3 4" key="1">
    <citation type="submission" date="2009-07" db="EMBL/GenBank/DDBJ databases">
        <authorList>
            <person name="Madupu R."/>
            <person name="Durkin A.S."/>
            <person name="Torralba M."/>
            <person name="Methe B."/>
            <person name="Sutton G.G."/>
            <person name="Strausberg R.L."/>
            <person name="Nelson K.E."/>
        </authorList>
    </citation>
    <scope>NUCLEOTIDE SEQUENCE [LARGE SCALE GENOMIC DNA]</scope>
    <source>
        <strain evidence="3 4">SK82</strain>
    </source>
</reference>
<evidence type="ECO:0000313" key="3">
    <source>
        <dbReference type="EMBL" id="EET81504.1"/>
    </source>
</evidence>
<comment type="caution">
    <text evidence="3">The sequence shown here is derived from an EMBL/GenBank/DDBJ whole genome shotgun (WGS) entry which is preliminary data.</text>
</comment>
<keyword evidence="4" id="KW-1185">Reference proteome</keyword>
<accession>A0ABP2GIU7</accession>
<dbReference type="Proteomes" id="UP000018419">
    <property type="component" value="Unassembled WGS sequence"/>
</dbReference>
<dbReference type="EMBL" id="ACVR01000069">
    <property type="protein sequence ID" value="EET81504.1"/>
    <property type="molecule type" value="Genomic_DNA"/>
</dbReference>
<feature type="domain" description="Capsule synthesis protein CapA" evidence="2">
    <location>
        <begin position="2"/>
        <end position="240"/>
    </location>
</feature>
<dbReference type="SMART" id="SM00854">
    <property type="entry name" value="PGA_cap"/>
    <property type="match status" value="1"/>
</dbReference>
<dbReference type="PANTHER" id="PTHR33393">
    <property type="entry name" value="POLYGLUTAMINE SYNTHESIS ACCESSORY PROTEIN RV0574C-RELATED"/>
    <property type="match status" value="1"/>
</dbReference>
<sequence>MKLIIAGDFCPYNRVQNLLEENKFEEIVSKEVVDLFFKMDYNIVNLECPVVESVNSNIDKVGPSIKTTSKAFNFLNYLNVNIVTLSNNHIMDYGAEGLVSSIKGCQDASIKYIGAGESLEQAREPLFISDLNQKVAIINITENEFSTTHDCSPGANPLDLVNNYYDIKSAKDKSDYVIVIYHGGHEGYKYPSPRMKKIFRYFIDVGADLVVCHHAHCHSGYEVYKNKNIYYGLGNFIFDWPSVYNKPWNCGYFIEIDTVINKIDIHPYSQSSESVTLTLLKEQEKLNFFDDLGLLNKVIQDDDKLNTEFSRFTSERLRSYLSALQPYPGYLLSGAYRRGILPNLLSKPKMLRQLNMIRCEAHRELYIESLKMQLDSRV</sequence>
<dbReference type="InterPro" id="IPR052169">
    <property type="entry name" value="CW_Biosynth-Accessory"/>
</dbReference>
<dbReference type="CDD" id="cd07381">
    <property type="entry name" value="MPP_CapA"/>
    <property type="match status" value="1"/>
</dbReference>
<organism evidence="3 4">
    <name type="scientific">Acinetobacter radioresistens SK82</name>
    <dbReference type="NCBI Taxonomy" id="596318"/>
    <lineage>
        <taxon>Bacteria</taxon>
        <taxon>Pseudomonadati</taxon>
        <taxon>Pseudomonadota</taxon>
        <taxon>Gammaproteobacteria</taxon>
        <taxon>Moraxellales</taxon>
        <taxon>Moraxellaceae</taxon>
        <taxon>Acinetobacter</taxon>
    </lineage>
</organism>
<dbReference type="Pfam" id="PF09587">
    <property type="entry name" value="PGA_cap"/>
    <property type="match status" value="1"/>
</dbReference>
<dbReference type="PANTHER" id="PTHR33393:SF11">
    <property type="entry name" value="POLYGLUTAMINE SYNTHESIS ACCESSORY PROTEIN RV0574C-RELATED"/>
    <property type="match status" value="1"/>
</dbReference>
<dbReference type="SUPFAM" id="SSF56300">
    <property type="entry name" value="Metallo-dependent phosphatases"/>
    <property type="match status" value="1"/>
</dbReference>
<dbReference type="RefSeq" id="WP_005405350.1">
    <property type="nucleotide sequence ID" value="NZ_ACVR01000069.1"/>
</dbReference>
<proteinExistence type="inferred from homology"/>
<comment type="similarity">
    <text evidence="1">Belongs to the CapA family.</text>
</comment>
<dbReference type="InterPro" id="IPR019079">
    <property type="entry name" value="Capsule_synth_CapA"/>
</dbReference>
<dbReference type="InterPro" id="IPR029052">
    <property type="entry name" value="Metallo-depent_PP-like"/>
</dbReference>
<evidence type="ECO:0000256" key="1">
    <source>
        <dbReference type="ARBA" id="ARBA00005662"/>
    </source>
</evidence>
<name>A0ABP2GIU7_ACIRA</name>
<evidence type="ECO:0000259" key="2">
    <source>
        <dbReference type="SMART" id="SM00854"/>
    </source>
</evidence>